<evidence type="ECO:0000313" key="3">
    <source>
        <dbReference type="Proteomes" id="UP000626109"/>
    </source>
</evidence>
<proteinExistence type="predicted"/>
<feature type="non-terminal residue" evidence="2">
    <location>
        <position position="298"/>
    </location>
</feature>
<evidence type="ECO:0000256" key="1">
    <source>
        <dbReference type="SAM" id="SignalP"/>
    </source>
</evidence>
<gene>
    <name evidence="2" type="ORF">PGLA2088_LOCUS29003</name>
</gene>
<accession>A0A813K7V5</accession>
<dbReference type="EMBL" id="CAJNNW010028126">
    <property type="protein sequence ID" value="CAE8694764.1"/>
    <property type="molecule type" value="Genomic_DNA"/>
</dbReference>
<reference evidence="2" key="1">
    <citation type="submission" date="2021-02" db="EMBL/GenBank/DDBJ databases">
        <authorList>
            <person name="Dougan E. K."/>
            <person name="Rhodes N."/>
            <person name="Thang M."/>
            <person name="Chan C."/>
        </authorList>
    </citation>
    <scope>NUCLEOTIDE SEQUENCE</scope>
</reference>
<dbReference type="Proteomes" id="UP000626109">
    <property type="component" value="Unassembled WGS sequence"/>
</dbReference>
<keyword evidence="1" id="KW-0732">Signal</keyword>
<evidence type="ECO:0000313" key="2">
    <source>
        <dbReference type="EMBL" id="CAE8694764.1"/>
    </source>
</evidence>
<sequence>MDTQQRPPLRQSACWLLALALSSSAAKLPSAFVTVAGLRCQGRGNVRRAAGPSSSPSSWSEVLAQMAPEDTARSLSNPSALAVRAWLRRVVVGHGLCPWAEGATSSGALAVVCLAEASEEDVAEKLLAYGRLLARAKPPAGQGGATTICLAPRCKELRSMKVFDRVCRFLDAELDQKLVQLAPFHPKWRFGERGPGLDLPRGGEELDAEGKSLDAADFANRAPVPAFHFLRVSELEAAAAGHPTALEGGPEAASLEVAMRNARYLRSRGADACRADLLACCDEAREMARRIKMSAENE</sequence>
<name>A0A813K7V5_POLGL</name>
<organism evidence="2 3">
    <name type="scientific">Polarella glacialis</name>
    <name type="common">Dinoflagellate</name>
    <dbReference type="NCBI Taxonomy" id="89957"/>
    <lineage>
        <taxon>Eukaryota</taxon>
        <taxon>Sar</taxon>
        <taxon>Alveolata</taxon>
        <taxon>Dinophyceae</taxon>
        <taxon>Suessiales</taxon>
        <taxon>Suessiaceae</taxon>
        <taxon>Polarella</taxon>
    </lineage>
</organism>
<comment type="caution">
    <text evidence="2">The sequence shown here is derived from an EMBL/GenBank/DDBJ whole genome shotgun (WGS) entry which is preliminary data.</text>
</comment>
<dbReference type="InterPro" id="IPR009858">
    <property type="entry name" value="DUF1415"/>
</dbReference>
<protein>
    <submittedName>
        <fullName evidence="2">Uncharacterized protein</fullName>
    </submittedName>
</protein>
<feature type="signal peptide" evidence="1">
    <location>
        <begin position="1"/>
        <end position="25"/>
    </location>
</feature>
<dbReference type="Pfam" id="PF07209">
    <property type="entry name" value="DUF1415"/>
    <property type="match status" value="1"/>
</dbReference>
<dbReference type="AlphaFoldDB" id="A0A813K7V5"/>
<feature type="chain" id="PRO_5032433919" evidence="1">
    <location>
        <begin position="26"/>
        <end position="298"/>
    </location>
</feature>